<keyword evidence="2" id="KW-0548">Nucleotidyltransferase</keyword>
<keyword evidence="7" id="KW-0255">Endonuclease</keyword>
<evidence type="ECO:0000256" key="5">
    <source>
        <dbReference type="ARBA" id="ARBA00022723"/>
    </source>
</evidence>
<evidence type="ECO:0000256" key="9">
    <source>
        <dbReference type="ARBA" id="ARBA00023124"/>
    </source>
</evidence>
<protein>
    <submittedName>
        <fullName evidence="12">Para-Rep</fullName>
    </submittedName>
</protein>
<dbReference type="GO" id="GO:0006260">
    <property type="term" value="P:DNA replication"/>
    <property type="evidence" value="ECO:0007669"/>
    <property type="project" value="UniProtKB-KW"/>
</dbReference>
<dbReference type="EMBL" id="CAICTM010001498">
    <property type="protein sequence ID" value="CAB9524149.1"/>
    <property type="molecule type" value="Genomic_DNA"/>
</dbReference>
<proteinExistence type="predicted"/>
<keyword evidence="1" id="KW-0808">Transferase</keyword>
<evidence type="ECO:0000256" key="10">
    <source>
        <dbReference type="ARBA" id="ARBA00023125"/>
    </source>
</evidence>
<evidence type="ECO:0000313" key="12">
    <source>
        <dbReference type="EMBL" id="CAB9524149.1"/>
    </source>
</evidence>
<evidence type="ECO:0000256" key="1">
    <source>
        <dbReference type="ARBA" id="ARBA00022679"/>
    </source>
</evidence>
<dbReference type="AlphaFoldDB" id="A0A9N8ERR2"/>
<evidence type="ECO:0000256" key="8">
    <source>
        <dbReference type="ARBA" id="ARBA00022801"/>
    </source>
</evidence>
<keyword evidence="6" id="KW-0547">Nucleotide-binding</keyword>
<dbReference type="Gene3D" id="3.40.1310.20">
    <property type="match status" value="1"/>
</dbReference>
<evidence type="ECO:0000313" key="13">
    <source>
        <dbReference type="Proteomes" id="UP001153069"/>
    </source>
</evidence>
<name>A0A9N8ERR2_9STRA</name>
<dbReference type="InterPro" id="IPR049912">
    <property type="entry name" value="CRESS_DNA_REP"/>
</dbReference>
<organism evidence="12 13">
    <name type="scientific">Seminavis robusta</name>
    <dbReference type="NCBI Taxonomy" id="568900"/>
    <lineage>
        <taxon>Eukaryota</taxon>
        <taxon>Sar</taxon>
        <taxon>Stramenopiles</taxon>
        <taxon>Ochrophyta</taxon>
        <taxon>Bacillariophyta</taxon>
        <taxon>Bacillariophyceae</taxon>
        <taxon>Bacillariophycidae</taxon>
        <taxon>Naviculales</taxon>
        <taxon>Naviculaceae</taxon>
        <taxon>Seminavis</taxon>
    </lineage>
</organism>
<keyword evidence="3" id="KW-0235">DNA replication</keyword>
<keyword evidence="5" id="KW-0479">Metal-binding</keyword>
<evidence type="ECO:0000256" key="4">
    <source>
        <dbReference type="ARBA" id="ARBA00022722"/>
    </source>
</evidence>
<gene>
    <name evidence="12" type="ORF">SEMRO_1500_G277820.1</name>
</gene>
<accession>A0A9N8ERR2</accession>
<dbReference type="GO" id="GO:0000166">
    <property type="term" value="F:nucleotide binding"/>
    <property type="evidence" value="ECO:0007669"/>
    <property type="project" value="UniProtKB-KW"/>
</dbReference>
<keyword evidence="8" id="KW-0378">Hydrolase</keyword>
<evidence type="ECO:0000256" key="2">
    <source>
        <dbReference type="ARBA" id="ARBA00022695"/>
    </source>
</evidence>
<keyword evidence="13" id="KW-1185">Reference proteome</keyword>
<evidence type="ECO:0000256" key="3">
    <source>
        <dbReference type="ARBA" id="ARBA00022705"/>
    </source>
</evidence>
<keyword evidence="9" id="KW-0190">Covalent protein-DNA linkage</keyword>
<evidence type="ECO:0000256" key="6">
    <source>
        <dbReference type="ARBA" id="ARBA00022741"/>
    </source>
</evidence>
<reference evidence="12" key="1">
    <citation type="submission" date="2020-06" db="EMBL/GenBank/DDBJ databases">
        <authorList>
            <consortium name="Plant Systems Biology data submission"/>
        </authorList>
    </citation>
    <scope>NUCLEOTIDE SEQUENCE</scope>
    <source>
        <strain evidence="12">D6</strain>
    </source>
</reference>
<evidence type="ECO:0000256" key="7">
    <source>
        <dbReference type="ARBA" id="ARBA00022759"/>
    </source>
</evidence>
<evidence type="ECO:0000259" key="11">
    <source>
        <dbReference type="PROSITE" id="PS52020"/>
    </source>
</evidence>
<dbReference type="PROSITE" id="PS52020">
    <property type="entry name" value="CRESS_DNA_REP"/>
    <property type="match status" value="1"/>
</dbReference>
<comment type="caution">
    <text evidence="12">The sequence shown here is derived from an EMBL/GenBank/DDBJ whole genome shotgun (WGS) entry which is preliminary data.</text>
</comment>
<dbReference type="GO" id="GO:0003677">
    <property type="term" value="F:DNA binding"/>
    <property type="evidence" value="ECO:0007669"/>
    <property type="project" value="UniProtKB-KW"/>
</dbReference>
<feature type="domain" description="CRESS-DNA virus Rep endonuclease" evidence="11">
    <location>
        <begin position="2"/>
        <end position="128"/>
    </location>
</feature>
<keyword evidence="4" id="KW-0540">Nuclease</keyword>
<sequence>MSSSGRRFVFTLHHWTDTDWEYLPRLCDANTDIEYMKVAKETGSEGDTPHLQGCVQFVRDFKQRESKVSKILMGPNKDITRPDPKNPGKHLKHHYHVRLMRGSTQKAADYCGSIAKEEGCEIFEYGHLKVVKRGERSDIHDVQEAIKKMAQEGTPFVEVEETFPKFFSEKPEWVRRLYNRYRKIRQNFFEEHEMFKWQRELVEYLNDYPPDPRKIIFIVDEEGNGGKSEILRNIEFLFPKKAVFGLAPQDVVSMSSLYPDDGADIVIMDCPRQQQYNDLAYKFLEQVKNGSLVQTKYQCQQKEFRIPHVVVLMNRRPKTGTSILFEDRYIIKEIELEPDEKERLHSQQTAALPPYLAESVTRTREILAECEEVKEAKRARYSFNEQ</sequence>
<dbReference type="GO" id="GO:0016779">
    <property type="term" value="F:nucleotidyltransferase activity"/>
    <property type="evidence" value="ECO:0007669"/>
    <property type="project" value="UniProtKB-KW"/>
</dbReference>
<dbReference type="GO" id="GO:0046872">
    <property type="term" value="F:metal ion binding"/>
    <property type="evidence" value="ECO:0007669"/>
    <property type="project" value="UniProtKB-KW"/>
</dbReference>
<keyword evidence="10" id="KW-0238">DNA-binding</keyword>
<dbReference type="Proteomes" id="UP001153069">
    <property type="component" value="Unassembled WGS sequence"/>
</dbReference>
<dbReference type="GO" id="GO:0004519">
    <property type="term" value="F:endonuclease activity"/>
    <property type="evidence" value="ECO:0007669"/>
    <property type="project" value="UniProtKB-KW"/>
</dbReference>
<dbReference type="GO" id="GO:0016787">
    <property type="term" value="F:hydrolase activity"/>
    <property type="evidence" value="ECO:0007669"/>
    <property type="project" value="UniProtKB-KW"/>
</dbReference>